<evidence type="ECO:0000256" key="2">
    <source>
        <dbReference type="SAM" id="MobiDB-lite"/>
    </source>
</evidence>
<keyword evidence="4" id="KW-0969">Cilium</keyword>
<dbReference type="Proteomes" id="UP000182800">
    <property type="component" value="Unassembled WGS sequence"/>
</dbReference>
<evidence type="ECO:0000313" key="4">
    <source>
        <dbReference type="EMBL" id="SCC82556.1"/>
    </source>
</evidence>
<evidence type="ECO:0000259" key="3">
    <source>
        <dbReference type="Pfam" id="PF06429"/>
    </source>
</evidence>
<accession>A0ABY0KE16</accession>
<feature type="compositionally biased region" description="Low complexity" evidence="2">
    <location>
        <begin position="23"/>
        <end position="35"/>
    </location>
</feature>
<keyword evidence="4" id="KW-0282">Flagellum</keyword>
<comment type="similarity">
    <text evidence="1">Belongs to the flagella basal body rod proteins family.</text>
</comment>
<gene>
    <name evidence="4" type="ORF">GA0071312_3562</name>
</gene>
<dbReference type="Pfam" id="PF06429">
    <property type="entry name" value="Flg_bbr_C"/>
    <property type="match status" value="1"/>
</dbReference>
<evidence type="ECO:0000256" key="1">
    <source>
        <dbReference type="ARBA" id="ARBA00009677"/>
    </source>
</evidence>
<keyword evidence="4" id="KW-0966">Cell projection</keyword>
<reference evidence="4 5" key="1">
    <citation type="submission" date="2016-08" db="EMBL/GenBank/DDBJ databases">
        <authorList>
            <person name="Varghese N."/>
            <person name="Submissions Spin"/>
        </authorList>
    </citation>
    <scope>NUCLEOTIDE SEQUENCE [LARGE SCALE GENOMIC DNA]</scope>
    <source>
        <strain evidence="4 5">HL-109</strain>
    </source>
</reference>
<protein>
    <submittedName>
        <fullName evidence="4">Flagellar basal-body rod protein FlgC</fullName>
    </submittedName>
</protein>
<dbReference type="PROSITE" id="PS00588">
    <property type="entry name" value="FLAGELLA_BB_ROD"/>
    <property type="match status" value="1"/>
</dbReference>
<name>A0ABY0KE16_9HYPH</name>
<organism evidence="4 5">
    <name type="scientific">Saliniramus fredricksonii</name>
    <dbReference type="NCBI Taxonomy" id="1653334"/>
    <lineage>
        <taxon>Bacteria</taxon>
        <taxon>Pseudomonadati</taxon>
        <taxon>Pseudomonadota</taxon>
        <taxon>Alphaproteobacteria</taxon>
        <taxon>Hyphomicrobiales</taxon>
        <taxon>Salinarimonadaceae</taxon>
        <taxon>Saliniramus</taxon>
    </lineage>
</organism>
<feature type="domain" description="Flagellar basal-body/hook protein C-terminal" evidence="3">
    <location>
        <begin position="93"/>
        <end position="137"/>
    </location>
</feature>
<feature type="region of interest" description="Disordered" evidence="2">
    <location>
        <begin position="23"/>
        <end position="54"/>
    </location>
</feature>
<dbReference type="InterPro" id="IPR019776">
    <property type="entry name" value="Flagellar_basal_body_rod_CS"/>
</dbReference>
<dbReference type="RefSeq" id="WP_074446367.1">
    <property type="nucleotide sequence ID" value="NZ_FMBM01000003.1"/>
</dbReference>
<dbReference type="InterPro" id="IPR010930">
    <property type="entry name" value="Flg_bb/hook_C_dom"/>
</dbReference>
<sequence length="139" mass="14618">MSSSLTIAASGMNGSALRIEASASNVANARSNGPVPQTPPDRPVPRSDDPRSVYQPVDVVQVSTGSGTAARMSERLPAYELRYQPDAPFADARGMVAAPNVDYTREIADQAASVAAFKANAKVFSTASEMARTVIDMKT</sequence>
<keyword evidence="5" id="KW-1185">Reference proteome</keyword>
<dbReference type="EMBL" id="FMBM01000003">
    <property type="protein sequence ID" value="SCC82556.1"/>
    <property type="molecule type" value="Genomic_DNA"/>
</dbReference>
<evidence type="ECO:0000313" key="5">
    <source>
        <dbReference type="Proteomes" id="UP000182800"/>
    </source>
</evidence>
<comment type="caution">
    <text evidence="4">The sequence shown here is derived from an EMBL/GenBank/DDBJ whole genome shotgun (WGS) entry which is preliminary data.</text>
</comment>
<proteinExistence type="inferred from homology"/>